<comment type="caution">
    <text evidence="4">The sequence shown here is derived from an EMBL/GenBank/DDBJ whole genome shotgun (WGS) entry which is preliminary data.</text>
</comment>
<sequence length="151" mass="16240">MTDLAVRRATAADLPAIVAMLADDHLGATREGAPDDPAYAAAFAEIDADPRQRLVVGEVAGEVIATMQLTIIPGIGRKGARRALIEAVRVRSDLRGGGLGKQLIRWAIETARAEGCVMVQLTSDKSRTEAHRFYDRLGFTQSHLGYKLALS</sequence>
<organism evidence="4 5">
    <name type="scientific">Hamadaea flava</name>
    <dbReference type="NCBI Taxonomy" id="1742688"/>
    <lineage>
        <taxon>Bacteria</taxon>
        <taxon>Bacillati</taxon>
        <taxon>Actinomycetota</taxon>
        <taxon>Actinomycetes</taxon>
        <taxon>Micromonosporales</taxon>
        <taxon>Micromonosporaceae</taxon>
        <taxon>Hamadaea</taxon>
    </lineage>
</organism>
<dbReference type="PROSITE" id="PS51186">
    <property type="entry name" value="GNAT"/>
    <property type="match status" value="1"/>
</dbReference>
<evidence type="ECO:0000256" key="1">
    <source>
        <dbReference type="ARBA" id="ARBA00022679"/>
    </source>
</evidence>
<dbReference type="Proteomes" id="UP001595816">
    <property type="component" value="Unassembled WGS sequence"/>
</dbReference>
<dbReference type="Pfam" id="PF00583">
    <property type="entry name" value="Acetyltransf_1"/>
    <property type="match status" value="1"/>
</dbReference>
<dbReference type="SUPFAM" id="SSF55729">
    <property type="entry name" value="Acyl-CoA N-acyltransferases (Nat)"/>
    <property type="match status" value="1"/>
</dbReference>
<evidence type="ECO:0000256" key="2">
    <source>
        <dbReference type="ARBA" id="ARBA00023315"/>
    </source>
</evidence>
<keyword evidence="1 4" id="KW-0808">Transferase</keyword>
<reference evidence="5" key="1">
    <citation type="journal article" date="2019" name="Int. J. Syst. Evol. Microbiol.">
        <title>The Global Catalogue of Microorganisms (GCM) 10K type strain sequencing project: providing services to taxonomists for standard genome sequencing and annotation.</title>
        <authorList>
            <consortium name="The Broad Institute Genomics Platform"/>
            <consortium name="The Broad Institute Genome Sequencing Center for Infectious Disease"/>
            <person name="Wu L."/>
            <person name="Ma J."/>
        </authorList>
    </citation>
    <scope>NUCLEOTIDE SEQUENCE [LARGE SCALE GENOMIC DNA]</scope>
    <source>
        <strain evidence="5">CGMCC 4.7289</strain>
    </source>
</reference>
<dbReference type="CDD" id="cd04301">
    <property type="entry name" value="NAT_SF"/>
    <property type="match status" value="1"/>
</dbReference>
<dbReference type="PANTHER" id="PTHR43877">
    <property type="entry name" value="AMINOALKYLPHOSPHONATE N-ACETYLTRANSFERASE-RELATED-RELATED"/>
    <property type="match status" value="1"/>
</dbReference>
<dbReference type="PANTHER" id="PTHR43877:SF2">
    <property type="entry name" value="AMINOALKYLPHOSPHONATE N-ACETYLTRANSFERASE-RELATED"/>
    <property type="match status" value="1"/>
</dbReference>
<name>A0ABV8LYD3_9ACTN</name>
<dbReference type="InterPro" id="IPR000182">
    <property type="entry name" value="GNAT_dom"/>
</dbReference>
<keyword evidence="5" id="KW-1185">Reference proteome</keyword>
<keyword evidence="2 4" id="KW-0012">Acyltransferase</keyword>
<dbReference type="RefSeq" id="WP_253756491.1">
    <property type="nucleotide sequence ID" value="NZ_JAMZDZ010000001.1"/>
</dbReference>
<evidence type="ECO:0000313" key="4">
    <source>
        <dbReference type="EMBL" id="MFC4135351.1"/>
    </source>
</evidence>
<accession>A0ABV8LYD3</accession>
<dbReference type="InterPro" id="IPR016181">
    <property type="entry name" value="Acyl_CoA_acyltransferase"/>
</dbReference>
<dbReference type="InterPro" id="IPR050832">
    <property type="entry name" value="Bact_Acetyltransf"/>
</dbReference>
<feature type="domain" description="N-acetyltransferase" evidence="3">
    <location>
        <begin position="4"/>
        <end position="151"/>
    </location>
</feature>
<evidence type="ECO:0000313" key="5">
    <source>
        <dbReference type="Proteomes" id="UP001595816"/>
    </source>
</evidence>
<dbReference type="GO" id="GO:0016746">
    <property type="term" value="F:acyltransferase activity"/>
    <property type="evidence" value="ECO:0007669"/>
    <property type="project" value="UniProtKB-KW"/>
</dbReference>
<proteinExistence type="predicted"/>
<dbReference type="EMBL" id="JBHSAY010000021">
    <property type="protein sequence ID" value="MFC4135351.1"/>
    <property type="molecule type" value="Genomic_DNA"/>
</dbReference>
<evidence type="ECO:0000259" key="3">
    <source>
        <dbReference type="PROSITE" id="PS51186"/>
    </source>
</evidence>
<dbReference type="Gene3D" id="3.40.630.30">
    <property type="match status" value="1"/>
</dbReference>
<dbReference type="EC" id="2.3.-.-" evidence="4"/>
<protein>
    <submittedName>
        <fullName evidence="4">GNAT family N-acetyltransferase</fullName>
        <ecNumber evidence="4">2.3.-.-</ecNumber>
    </submittedName>
</protein>
<gene>
    <name evidence="4" type="ORF">ACFOZ4_32470</name>
</gene>